<dbReference type="STRING" id="3988.B9SC41"/>
<evidence type="ECO:0000256" key="4">
    <source>
        <dbReference type="ARBA" id="ARBA00023306"/>
    </source>
</evidence>
<keyword evidence="4" id="KW-0131">Cell cycle</keyword>
<dbReference type="GO" id="GO:0004861">
    <property type="term" value="F:cyclin-dependent protein serine/threonine kinase inhibitor activity"/>
    <property type="evidence" value="ECO:0000318"/>
    <property type="project" value="GO_Central"/>
</dbReference>
<dbReference type="PIRSF" id="PIRSF017811">
    <property type="entry name" value="CDK_inhib_pln"/>
    <property type="match status" value="1"/>
</dbReference>
<evidence type="ECO:0000256" key="2">
    <source>
        <dbReference type="ARBA" id="ARBA00010274"/>
    </source>
</evidence>
<dbReference type="GO" id="GO:0005634">
    <property type="term" value="C:nucleus"/>
    <property type="evidence" value="ECO:0000318"/>
    <property type="project" value="GO_Central"/>
</dbReference>
<evidence type="ECO:0000313" key="8">
    <source>
        <dbReference type="EMBL" id="EEF38755.1"/>
    </source>
</evidence>
<dbReference type="KEGG" id="rcu:8262874"/>
<keyword evidence="9" id="KW-1185">Reference proteome</keyword>
<feature type="region of interest" description="Disordered" evidence="6">
    <location>
        <begin position="129"/>
        <end position="173"/>
    </location>
</feature>
<dbReference type="PANTHER" id="PTHR46776">
    <property type="entry name" value="CYCLIN-DEPENDENT KINASE INHIBITOR 4-RELATED"/>
    <property type="match status" value="1"/>
</dbReference>
<dbReference type="Gene3D" id="4.10.365.10">
    <property type="entry name" value="p27"/>
    <property type="match status" value="1"/>
</dbReference>
<evidence type="ECO:0000256" key="1">
    <source>
        <dbReference type="ARBA" id="ARBA00004642"/>
    </source>
</evidence>
<sequence>MMEMAKVGVRTRAQALALAAAASGSRKRKVNDNQRPVMNIELRRSTRRRITVATPENNSISRELNSGHRTASGVVHDRCSSPSLDDSDHACASCCSSNGSSQDDHGNIKFADLQDERSAEVETSVYYSCRERRESTPSSEVGEELSDELDSTARPSAMEANSRRKPSLTVEKMPTETELDEFFAEAERNIQKRFADKYNYDVVKDEPLKGRYEWVRLKP</sequence>
<dbReference type="Pfam" id="PF02234">
    <property type="entry name" value="CDI"/>
    <property type="match status" value="1"/>
</dbReference>
<proteinExistence type="inferred from homology"/>
<comment type="similarity">
    <text evidence="2 5">Belongs to the CDI family. ICK/KRP subfamily.</text>
</comment>
<dbReference type="InterPro" id="IPR044275">
    <property type="entry name" value="KRP"/>
</dbReference>
<dbReference type="Proteomes" id="UP000008311">
    <property type="component" value="Unassembled WGS sequence"/>
</dbReference>
<evidence type="ECO:0000259" key="7">
    <source>
        <dbReference type="Pfam" id="PF02234"/>
    </source>
</evidence>
<keyword evidence="3 5" id="KW-0649">Protein kinase inhibitor</keyword>
<protein>
    <recommendedName>
        <fullName evidence="5">Cyclin-dependent kinase inhibitor</fullName>
    </recommendedName>
</protein>
<dbReference type="GO" id="GO:0051726">
    <property type="term" value="P:regulation of cell cycle"/>
    <property type="evidence" value="ECO:0007669"/>
    <property type="project" value="InterPro"/>
</dbReference>
<dbReference type="GO" id="GO:0005654">
    <property type="term" value="C:nucleoplasm"/>
    <property type="evidence" value="ECO:0007669"/>
    <property type="project" value="UniProtKB-SubCell"/>
</dbReference>
<feature type="compositionally biased region" description="Acidic residues" evidence="6">
    <location>
        <begin position="141"/>
        <end position="150"/>
    </location>
</feature>
<dbReference type="OMA" id="YEWVRLT"/>
<feature type="region of interest" description="Disordered" evidence="6">
    <location>
        <begin position="55"/>
        <end position="82"/>
    </location>
</feature>
<evidence type="ECO:0000256" key="3">
    <source>
        <dbReference type="ARBA" id="ARBA00023013"/>
    </source>
</evidence>
<feature type="compositionally biased region" description="Polar residues" evidence="6">
    <location>
        <begin position="55"/>
        <end position="69"/>
    </location>
</feature>
<dbReference type="AlphaFoldDB" id="B9SC41"/>
<evidence type="ECO:0000256" key="6">
    <source>
        <dbReference type="SAM" id="MobiDB-lite"/>
    </source>
</evidence>
<evidence type="ECO:0000256" key="5">
    <source>
        <dbReference type="PIRNR" id="PIRNR017811"/>
    </source>
</evidence>
<dbReference type="InterPro" id="IPR003175">
    <property type="entry name" value="CDI_dom"/>
</dbReference>
<dbReference type="InParanoid" id="B9SC41"/>
<accession>B9SC41</accession>
<dbReference type="EMBL" id="EQ973919">
    <property type="protein sequence ID" value="EEF38755.1"/>
    <property type="molecule type" value="Genomic_DNA"/>
</dbReference>
<dbReference type="GO" id="GO:0045740">
    <property type="term" value="P:positive regulation of DNA replication"/>
    <property type="evidence" value="ECO:0000318"/>
    <property type="project" value="GO_Central"/>
</dbReference>
<feature type="domain" description="Cyclin-dependent kinase inhibitor" evidence="7">
    <location>
        <begin position="172"/>
        <end position="217"/>
    </location>
</feature>
<dbReference type="OrthoDB" id="6373236at2759"/>
<evidence type="ECO:0000313" key="9">
    <source>
        <dbReference type="Proteomes" id="UP000008311"/>
    </source>
</evidence>
<gene>
    <name evidence="8" type="ORF">RCOM_1407240</name>
</gene>
<name>B9SC41_RICCO</name>
<dbReference type="eggNOG" id="ENOG502RZHP">
    <property type="taxonomic scope" value="Eukaryota"/>
</dbReference>
<comment type="subcellular location">
    <subcellularLocation>
        <location evidence="1">Nucleus</location>
        <location evidence="1">Nucleoplasm</location>
    </subcellularLocation>
</comment>
<dbReference type="InterPro" id="IPR044898">
    <property type="entry name" value="CDI_dom_sf"/>
</dbReference>
<reference evidence="9" key="1">
    <citation type="journal article" date="2010" name="Nat. Biotechnol.">
        <title>Draft genome sequence of the oilseed species Ricinus communis.</title>
        <authorList>
            <person name="Chan A.P."/>
            <person name="Crabtree J."/>
            <person name="Zhao Q."/>
            <person name="Lorenzi H."/>
            <person name="Orvis J."/>
            <person name="Puiu D."/>
            <person name="Melake-Berhan A."/>
            <person name="Jones K.M."/>
            <person name="Redman J."/>
            <person name="Chen G."/>
            <person name="Cahoon E.B."/>
            <person name="Gedil M."/>
            <person name="Stanke M."/>
            <person name="Haas B.J."/>
            <person name="Wortman J.R."/>
            <person name="Fraser-Liggett C.M."/>
            <person name="Ravel J."/>
            <person name="Rabinowicz P.D."/>
        </authorList>
    </citation>
    <scope>NUCLEOTIDE SEQUENCE [LARGE SCALE GENOMIC DNA]</scope>
    <source>
        <strain evidence="9">cv. Hale</strain>
    </source>
</reference>
<organism evidence="8 9">
    <name type="scientific">Ricinus communis</name>
    <name type="common">Castor bean</name>
    <dbReference type="NCBI Taxonomy" id="3988"/>
    <lineage>
        <taxon>Eukaryota</taxon>
        <taxon>Viridiplantae</taxon>
        <taxon>Streptophyta</taxon>
        <taxon>Embryophyta</taxon>
        <taxon>Tracheophyta</taxon>
        <taxon>Spermatophyta</taxon>
        <taxon>Magnoliopsida</taxon>
        <taxon>eudicotyledons</taxon>
        <taxon>Gunneridae</taxon>
        <taxon>Pentapetalae</taxon>
        <taxon>rosids</taxon>
        <taxon>fabids</taxon>
        <taxon>Malpighiales</taxon>
        <taxon>Euphorbiaceae</taxon>
        <taxon>Acalyphoideae</taxon>
        <taxon>Acalypheae</taxon>
        <taxon>Ricinus</taxon>
    </lineage>
</organism>